<protein>
    <submittedName>
        <fullName evidence="4">Prohibitin family protein</fullName>
    </submittedName>
</protein>
<dbReference type="InterPro" id="IPR000163">
    <property type="entry name" value="Prohibitin"/>
</dbReference>
<organism evidence="4 5">
    <name type="scientific">Listeria booriae</name>
    <dbReference type="NCBI Taxonomy" id="1552123"/>
    <lineage>
        <taxon>Bacteria</taxon>
        <taxon>Bacillati</taxon>
        <taxon>Bacillota</taxon>
        <taxon>Bacilli</taxon>
        <taxon>Bacillales</taxon>
        <taxon>Listeriaceae</taxon>
        <taxon>Listeria</taxon>
    </lineage>
</organism>
<dbReference type="GO" id="GO:0016020">
    <property type="term" value="C:membrane"/>
    <property type="evidence" value="ECO:0007669"/>
    <property type="project" value="InterPro"/>
</dbReference>
<dbReference type="CDD" id="cd03401">
    <property type="entry name" value="SPFH_prohibitin"/>
    <property type="match status" value="1"/>
</dbReference>
<gene>
    <name evidence="4" type="ORF">HB904_03935</name>
</gene>
<dbReference type="PANTHER" id="PTHR23222:SF0">
    <property type="entry name" value="PROHIBITIN 1"/>
    <property type="match status" value="1"/>
</dbReference>
<dbReference type="Pfam" id="PF01145">
    <property type="entry name" value="Band_7"/>
    <property type="match status" value="1"/>
</dbReference>
<evidence type="ECO:0000259" key="3">
    <source>
        <dbReference type="SMART" id="SM00244"/>
    </source>
</evidence>
<dbReference type="SUPFAM" id="SSF117892">
    <property type="entry name" value="Band 7/SPFH domain"/>
    <property type="match status" value="1"/>
</dbReference>
<accession>A0A842AFI1</accession>
<dbReference type="AlphaFoldDB" id="A0A842AFI1"/>
<proteinExistence type="predicted"/>
<dbReference type="Gene3D" id="3.30.479.30">
    <property type="entry name" value="Band 7 domain"/>
    <property type="match status" value="1"/>
</dbReference>
<dbReference type="EMBL" id="JAARSH010000002">
    <property type="protein sequence ID" value="MBC1615322.1"/>
    <property type="molecule type" value="Genomic_DNA"/>
</dbReference>
<dbReference type="InterPro" id="IPR001107">
    <property type="entry name" value="Band_7"/>
</dbReference>
<name>A0A842AFI1_9LIST</name>
<keyword evidence="2" id="KW-0812">Transmembrane</keyword>
<sequence>MKKGLIGGIAVGVALIIGVVILIMSLTKVDNGNVGIVYSPNGGIKEEALGQGWHMVGILDKVNEYPTKLRTVDAKDLTVSTKDGKNINLDLSYSYKIDAAKATDIYKTFGSVPVEELEKGYMERRLLETTRRVVSQYNLLDIYGEDATEASQNIQKDFAKNIEKLGFIVSDTTLGAPKADAKTQAAIDDRVKVSQENSKKKLELENDKIDAQRKEVQAQGEATKKQIEATAEAKANETVSKSITTELLKKMEMEARIKHGWITTQGANTVVTDTK</sequence>
<evidence type="ECO:0000256" key="2">
    <source>
        <dbReference type="SAM" id="Phobius"/>
    </source>
</evidence>
<dbReference type="RefSeq" id="WP_185434218.1">
    <property type="nucleotide sequence ID" value="NZ_JAARSH010000002.1"/>
</dbReference>
<dbReference type="PANTHER" id="PTHR23222">
    <property type="entry name" value="PROHIBITIN"/>
    <property type="match status" value="1"/>
</dbReference>
<feature type="domain" description="Band 7" evidence="3">
    <location>
        <begin position="24"/>
        <end position="191"/>
    </location>
</feature>
<feature type="coiled-coil region" evidence="1">
    <location>
        <begin position="192"/>
        <end position="219"/>
    </location>
</feature>
<keyword evidence="2" id="KW-0472">Membrane</keyword>
<comment type="caution">
    <text evidence="4">The sequence shown here is derived from an EMBL/GenBank/DDBJ whole genome shotgun (WGS) entry which is preliminary data.</text>
</comment>
<dbReference type="SMART" id="SM00244">
    <property type="entry name" value="PHB"/>
    <property type="match status" value="1"/>
</dbReference>
<evidence type="ECO:0000256" key="1">
    <source>
        <dbReference type="SAM" id="Coils"/>
    </source>
</evidence>
<reference evidence="4 5" key="1">
    <citation type="submission" date="2020-03" db="EMBL/GenBank/DDBJ databases">
        <title>Soil Listeria distribution.</title>
        <authorList>
            <person name="Liao J."/>
            <person name="Wiedmann M."/>
        </authorList>
    </citation>
    <scope>NUCLEOTIDE SEQUENCE [LARGE SCALE GENOMIC DNA]</scope>
    <source>
        <strain evidence="4 5">FSL L7-1299</strain>
    </source>
</reference>
<feature type="transmembrane region" description="Helical" evidence="2">
    <location>
        <begin position="6"/>
        <end position="26"/>
    </location>
</feature>
<dbReference type="Proteomes" id="UP000574104">
    <property type="component" value="Unassembled WGS sequence"/>
</dbReference>
<evidence type="ECO:0000313" key="5">
    <source>
        <dbReference type="Proteomes" id="UP000574104"/>
    </source>
</evidence>
<keyword evidence="2" id="KW-1133">Transmembrane helix</keyword>
<keyword evidence="1" id="KW-0175">Coiled coil</keyword>
<evidence type="ECO:0000313" key="4">
    <source>
        <dbReference type="EMBL" id="MBC1615322.1"/>
    </source>
</evidence>
<dbReference type="InterPro" id="IPR036013">
    <property type="entry name" value="Band_7/SPFH_dom_sf"/>
</dbReference>